<feature type="compositionally biased region" description="Polar residues" evidence="1">
    <location>
        <begin position="39"/>
        <end position="50"/>
    </location>
</feature>
<accession>A0A7X5V3L4</accession>
<organism evidence="2 3">
    <name type="scientific">Sphingomonas leidyi</name>
    <dbReference type="NCBI Taxonomy" id="68569"/>
    <lineage>
        <taxon>Bacteria</taxon>
        <taxon>Pseudomonadati</taxon>
        <taxon>Pseudomonadota</taxon>
        <taxon>Alphaproteobacteria</taxon>
        <taxon>Sphingomonadales</taxon>
        <taxon>Sphingomonadaceae</taxon>
        <taxon>Sphingomonas</taxon>
    </lineage>
</organism>
<feature type="region of interest" description="Disordered" evidence="1">
    <location>
        <begin position="1"/>
        <end position="51"/>
    </location>
</feature>
<evidence type="ECO:0000313" key="3">
    <source>
        <dbReference type="Proteomes" id="UP000564677"/>
    </source>
</evidence>
<dbReference type="EMBL" id="JAASQV010000006">
    <property type="protein sequence ID" value="NIJ67293.1"/>
    <property type="molecule type" value="Genomic_DNA"/>
</dbReference>
<feature type="compositionally biased region" description="Basic and acidic residues" evidence="1">
    <location>
        <begin position="1"/>
        <end position="23"/>
    </location>
</feature>
<reference evidence="2 3" key="1">
    <citation type="submission" date="2020-03" db="EMBL/GenBank/DDBJ databases">
        <title>Genomic Encyclopedia of Type Strains, Phase IV (KMG-IV): sequencing the most valuable type-strain genomes for metagenomic binning, comparative biology and taxonomic classification.</title>
        <authorList>
            <person name="Goeker M."/>
        </authorList>
    </citation>
    <scope>NUCLEOTIDE SEQUENCE [LARGE SCALE GENOMIC DNA]</scope>
    <source>
        <strain evidence="2 3">DSM 4733</strain>
    </source>
</reference>
<dbReference type="RefSeq" id="WP_046408775.1">
    <property type="nucleotide sequence ID" value="NZ_JAASQV010000006.1"/>
</dbReference>
<sequence>MAIDDRDYTRERYRQRQKVDPGKLRWGFGKAARDANAPKTKSTPLGSASLNRRKISRRLHAAMVQRWQPRPPLGGRTEPVMEQCDLFGEPPPQSQAEEVTKVPLSPLAAPCAFRNRSNKSCQRLARDPIRLDGRTLHYHGRLLLHCPLVCFNGASAEETRVYAEAAE</sequence>
<keyword evidence="3" id="KW-1185">Reference proteome</keyword>
<evidence type="ECO:0000313" key="2">
    <source>
        <dbReference type="EMBL" id="NIJ67293.1"/>
    </source>
</evidence>
<proteinExistence type="predicted"/>
<gene>
    <name evidence="2" type="ORF">FHR20_004275</name>
</gene>
<evidence type="ECO:0000256" key="1">
    <source>
        <dbReference type="SAM" id="MobiDB-lite"/>
    </source>
</evidence>
<comment type="caution">
    <text evidence="2">The sequence shown here is derived from an EMBL/GenBank/DDBJ whole genome shotgun (WGS) entry which is preliminary data.</text>
</comment>
<name>A0A7X5V3L4_9SPHN</name>
<protein>
    <submittedName>
        <fullName evidence="2">Uncharacterized protein</fullName>
    </submittedName>
</protein>
<dbReference type="Proteomes" id="UP000564677">
    <property type="component" value="Unassembled WGS sequence"/>
</dbReference>
<dbReference type="AlphaFoldDB" id="A0A7X5V3L4"/>